<accession>A0A426Z9R2</accession>
<evidence type="ECO:0000256" key="4">
    <source>
        <dbReference type="SAM" id="Phobius"/>
    </source>
</evidence>
<reference evidence="6 7" key="1">
    <citation type="journal article" date="2014" name="Agronomy (Basel)">
        <title>A Draft Genome Sequence for Ensete ventricosum, the Drought-Tolerant Tree Against Hunger.</title>
        <authorList>
            <person name="Harrison J."/>
            <person name="Moore K.A."/>
            <person name="Paszkiewicz K."/>
            <person name="Jones T."/>
            <person name="Grant M."/>
            <person name="Ambacheew D."/>
            <person name="Muzemil S."/>
            <person name="Studholme D.J."/>
        </authorList>
    </citation>
    <scope>NUCLEOTIDE SEQUENCE [LARGE SCALE GENOMIC DNA]</scope>
</reference>
<dbReference type="InterPro" id="IPR036915">
    <property type="entry name" value="Cyclin-like_sf"/>
</dbReference>
<feature type="transmembrane region" description="Helical" evidence="4">
    <location>
        <begin position="67"/>
        <end position="86"/>
    </location>
</feature>
<evidence type="ECO:0000256" key="3">
    <source>
        <dbReference type="SAM" id="MobiDB-lite"/>
    </source>
</evidence>
<organism evidence="6 7">
    <name type="scientific">Ensete ventricosum</name>
    <name type="common">Abyssinian banana</name>
    <name type="synonym">Musa ensete</name>
    <dbReference type="NCBI Taxonomy" id="4639"/>
    <lineage>
        <taxon>Eukaryota</taxon>
        <taxon>Viridiplantae</taxon>
        <taxon>Streptophyta</taxon>
        <taxon>Embryophyta</taxon>
        <taxon>Tracheophyta</taxon>
        <taxon>Spermatophyta</taxon>
        <taxon>Magnoliopsida</taxon>
        <taxon>Liliopsida</taxon>
        <taxon>Zingiberales</taxon>
        <taxon>Musaceae</taxon>
        <taxon>Ensete</taxon>
    </lineage>
</organism>
<evidence type="ECO:0000259" key="5">
    <source>
        <dbReference type="Pfam" id="PF00134"/>
    </source>
</evidence>
<feature type="domain" description="Cyclin N-terminal" evidence="5">
    <location>
        <begin position="101"/>
        <end position="149"/>
    </location>
</feature>
<comment type="caution">
    <text evidence="6">The sequence shown here is derived from an EMBL/GenBank/DDBJ whole genome shotgun (WGS) entry which is preliminary data.</text>
</comment>
<protein>
    <recommendedName>
        <fullName evidence="5">Cyclin N-terminal domain-containing protein</fullName>
    </recommendedName>
</protein>
<dbReference type="SUPFAM" id="SSF47954">
    <property type="entry name" value="Cyclin-like"/>
    <property type="match status" value="1"/>
</dbReference>
<evidence type="ECO:0000313" key="7">
    <source>
        <dbReference type="Proteomes" id="UP000287651"/>
    </source>
</evidence>
<dbReference type="Gene3D" id="1.10.472.10">
    <property type="entry name" value="Cyclin-like"/>
    <property type="match status" value="1"/>
</dbReference>
<dbReference type="GO" id="GO:0051301">
    <property type="term" value="P:cell division"/>
    <property type="evidence" value="ECO:0007669"/>
    <property type="project" value="UniProtKB-KW"/>
</dbReference>
<name>A0A426Z9R2_ENSVE</name>
<keyword evidence="4" id="KW-1133">Transmembrane helix</keyword>
<gene>
    <name evidence="6" type="ORF">B296_00042945</name>
</gene>
<keyword evidence="4" id="KW-0472">Membrane</keyword>
<feature type="region of interest" description="Disordered" evidence="3">
    <location>
        <begin position="1"/>
        <end position="21"/>
    </location>
</feature>
<evidence type="ECO:0000256" key="2">
    <source>
        <dbReference type="ARBA" id="ARBA00023306"/>
    </source>
</evidence>
<keyword evidence="4" id="KW-0812">Transmembrane</keyword>
<dbReference type="InterPro" id="IPR006671">
    <property type="entry name" value="Cyclin_N"/>
</dbReference>
<dbReference type="Proteomes" id="UP000287651">
    <property type="component" value="Unassembled WGS sequence"/>
</dbReference>
<proteinExistence type="predicted"/>
<dbReference type="EMBL" id="AMZH03007669">
    <property type="protein sequence ID" value="RRT60714.1"/>
    <property type="molecule type" value="Genomic_DNA"/>
</dbReference>
<dbReference type="AlphaFoldDB" id="A0A426Z9R2"/>
<keyword evidence="2" id="KW-0131">Cell cycle</keyword>
<sequence>MNRRSSITTSTSAAASASAKRPAAMENAAKLAAATGEQAKKRVALGNISNHSNVARNPARPLGAKSANVGILGVVSLAFFSFYVLVRKDLLLVHIGYRCFLLTQVAEEYRLVPDTLYLTVNYIDRYLSGNEINRQRLQLLGVACMLIAA</sequence>
<evidence type="ECO:0000256" key="1">
    <source>
        <dbReference type="ARBA" id="ARBA00022618"/>
    </source>
</evidence>
<dbReference type="PANTHER" id="PTHR10177">
    <property type="entry name" value="CYCLINS"/>
    <property type="match status" value="1"/>
</dbReference>
<evidence type="ECO:0000313" key="6">
    <source>
        <dbReference type="EMBL" id="RRT60714.1"/>
    </source>
</evidence>
<dbReference type="Pfam" id="PF00134">
    <property type="entry name" value="Cyclin_N"/>
    <property type="match status" value="1"/>
</dbReference>
<keyword evidence="1" id="KW-0132">Cell division</keyword>
<dbReference type="InterPro" id="IPR039361">
    <property type="entry name" value="Cyclin"/>
</dbReference>